<evidence type="ECO:0000256" key="1">
    <source>
        <dbReference type="ARBA" id="ARBA00009232"/>
    </source>
</evidence>
<evidence type="ECO:0000256" key="4">
    <source>
        <dbReference type="ARBA" id="ARBA00023204"/>
    </source>
</evidence>
<dbReference type="Pfam" id="PF02245">
    <property type="entry name" value="Pur_DNA_glyco"/>
    <property type="match status" value="1"/>
</dbReference>
<dbReference type="NCBIfam" id="NF002003">
    <property type="entry name" value="PRK00802.1-3"/>
    <property type="match status" value="1"/>
</dbReference>
<organism evidence="6 7">
    <name type="scientific">Lysobacter panacisoli</name>
    <dbReference type="NCBI Taxonomy" id="1255263"/>
    <lineage>
        <taxon>Bacteria</taxon>
        <taxon>Pseudomonadati</taxon>
        <taxon>Pseudomonadota</taxon>
        <taxon>Gammaproteobacteria</taxon>
        <taxon>Lysobacterales</taxon>
        <taxon>Lysobacteraceae</taxon>
        <taxon>Lysobacter</taxon>
    </lineage>
</organism>
<comment type="caution">
    <text evidence="6">The sequence shown here is derived from an EMBL/GenBank/DDBJ whole genome shotgun (WGS) entry which is preliminary data.</text>
</comment>
<dbReference type="HAMAP" id="MF_00527">
    <property type="entry name" value="3MGH"/>
    <property type="match status" value="1"/>
</dbReference>
<keyword evidence="3 5" id="KW-0378">Hydrolase</keyword>
<protein>
    <recommendedName>
        <fullName evidence="5">Putative 3-methyladenine DNA glycosylase</fullName>
        <ecNumber evidence="5">3.2.2.-</ecNumber>
    </recommendedName>
</protein>
<evidence type="ECO:0000313" key="7">
    <source>
        <dbReference type="Proteomes" id="UP001501083"/>
    </source>
</evidence>
<dbReference type="PANTHER" id="PTHR10429">
    <property type="entry name" value="DNA-3-METHYLADENINE GLYCOSYLASE"/>
    <property type="match status" value="1"/>
</dbReference>
<evidence type="ECO:0000256" key="5">
    <source>
        <dbReference type="HAMAP-Rule" id="MF_00527"/>
    </source>
</evidence>
<keyword evidence="4 5" id="KW-0234">DNA repair</keyword>
<accession>A0ABP9LHG1</accession>
<dbReference type="PANTHER" id="PTHR10429:SF0">
    <property type="entry name" value="DNA-3-METHYLADENINE GLYCOSYLASE"/>
    <property type="match status" value="1"/>
</dbReference>
<dbReference type="Gene3D" id="3.10.300.10">
    <property type="entry name" value="Methylpurine-DNA glycosylase (MPG)"/>
    <property type="match status" value="1"/>
</dbReference>
<dbReference type="InterPro" id="IPR003180">
    <property type="entry name" value="MPG"/>
</dbReference>
<evidence type="ECO:0000256" key="3">
    <source>
        <dbReference type="ARBA" id="ARBA00022801"/>
    </source>
</evidence>
<keyword evidence="2 5" id="KW-0227">DNA damage</keyword>
<dbReference type="InterPro" id="IPR011034">
    <property type="entry name" value="Formyl_transferase-like_C_sf"/>
</dbReference>
<comment type="similarity">
    <text evidence="1 5">Belongs to the DNA glycosylase MPG family.</text>
</comment>
<gene>
    <name evidence="6" type="ORF">GCM10025759_22510</name>
</gene>
<dbReference type="CDD" id="cd00540">
    <property type="entry name" value="AAG"/>
    <property type="match status" value="1"/>
</dbReference>
<dbReference type="SUPFAM" id="SSF50486">
    <property type="entry name" value="FMT C-terminal domain-like"/>
    <property type="match status" value="1"/>
</dbReference>
<dbReference type="RefSeq" id="WP_158985144.1">
    <property type="nucleotide sequence ID" value="NZ_BAABKY010000002.1"/>
</dbReference>
<reference evidence="7" key="1">
    <citation type="journal article" date="2019" name="Int. J. Syst. Evol. Microbiol.">
        <title>The Global Catalogue of Microorganisms (GCM) 10K type strain sequencing project: providing services to taxonomists for standard genome sequencing and annotation.</title>
        <authorList>
            <consortium name="The Broad Institute Genomics Platform"/>
            <consortium name="The Broad Institute Genome Sequencing Center for Infectious Disease"/>
            <person name="Wu L."/>
            <person name="Ma J."/>
        </authorList>
    </citation>
    <scope>NUCLEOTIDE SEQUENCE [LARGE SCALE GENOMIC DNA]</scope>
    <source>
        <strain evidence="7">JCM 19212</strain>
    </source>
</reference>
<evidence type="ECO:0000256" key="2">
    <source>
        <dbReference type="ARBA" id="ARBA00022763"/>
    </source>
</evidence>
<name>A0ABP9LHG1_9GAMM</name>
<sequence>MTFTPLPRDFYARDSRDVAPTLLNKIVVAADGRAGRIVEVEAYRGGEDPAAHSFRGVTPRTQVMFGAPGHLYVYFIYGMHWAMNAVCGGEDGHAVLIRALAPLQGIERMREARGVEDVRLLASGPGRLTQALGVTGAYNGIDITDPRGPLWFADDGTPPPMDPDVSVRIGITKAADMPLRFHVPLDPHVSRRPSARPRMVRRRS</sequence>
<keyword evidence="7" id="KW-1185">Reference proteome</keyword>
<dbReference type="EMBL" id="BAABKY010000002">
    <property type="protein sequence ID" value="GAA5077039.1"/>
    <property type="molecule type" value="Genomic_DNA"/>
</dbReference>
<dbReference type="InterPro" id="IPR036995">
    <property type="entry name" value="MPG_sf"/>
</dbReference>
<proteinExistence type="inferred from homology"/>
<dbReference type="Proteomes" id="UP001501083">
    <property type="component" value="Unassembled WGS sequence"/>
</dbReference>
<dbReference type="EC" id="3.2.2.-" evidence="5"/>
<dbReference type="NCBIfam" id="TIGR00567">
    <property type="entry name" value="3mg"/>
    <property type="match status" value="1"/>
</dbReference>
<evidence type="ECO:0000313" key="6">
    <source>
        <dbReference type="EMBL" id="GAA5077039.1"/>
    </source>
</evidence>